<protein>
    <submittedName>
        <fullName evidence="2">Uncharacterized protein</fullName>
    </submittedName>
</protein>
<reference evidence="2 3" key="2">
    <citation type="journal article" date="2018" name="New Phytol.">
        <title>High intraspecific genome diversity in the model arbuscular mycorrhizal symbiont Rhizophagus irregularis.</title>
        <authorList>
            <person name="Chen E.C.H."/>
            <person name="Morin E."/>
            <person name="Beaudet D."/>
            <person name="Noel J."/>
            <person name="Yildirir G."/>
            <person name="Ndikumana S."/>
            <person name="Charron P."/>
            <person name="St-Onge C."/>
            <person name="Giorgi J."/>
            <person name="Kruger M."/>
            <person name="Marton T."/>
            <person name="Ropars J."/>
            <person name="Grigoriev I.V."/>
            <person name="Hainaut M."/>
            <person name="Henrissat B."/>
            <person name="Roux C."/>
            <person name="Martin F."/>
            <person name="Corradi N."/>
        </authorList>
    </citation>
    <scope>NUCLEOTIDE SEQUENCE [LARGE SCALE GENOMIC DNA]</scope>
    <source>
        <strain evidence="2 3">DAOM 197198</strain>
    </source>
</reference>
<sequence>MKKCTRITLIKPTTKKHYITLIIISIIFISIPLKYGKQISCMYNLPIPVTIIGFFYKMLIWIKKCKQNSKDKPPFFWTLLNY</sequence>
<feature type="transmembrane region" description="Helical" evidence="1">
    <location>
        <begin position="42"/>
        <end position="62"/>
    </location>
</feature>
<reference evidence="2 3" key="1">
    <citation type="journal article" date="2013" name="Proc. Natl. Acad. Sci. U.S.A.">
        <title>Genome of an arbuscular mycorrhizal fungus provides insight into the oldest plant symbiosis.</title>
        <authorList>
            <person name="Tisserant E."/>
            <person name="Malbreil M."/>
            <person name="Kuo A."/>
            <person name="Kohler A."/>
            <person name="Symeonidi A."/>
            <person name="Balestrini R."/>
            <person name="Charron P."/>
            <person name="Duensing N."/>
            <person name="Frei Dit Frey N."/>
            <person name="Gianinazzi-Pearson V."/>
            <person name="Gilbert L.B."/>
            <person name="Handa Y."/>
            <person name="Herr J.R."/>
            <person name="Hijri M."/>
            <person name="Koul R."/>
            <person name="Kawaguchi M."/>
            <person name="Krajinski F."/>
            <person name="Lammers P.J."/>
            <person name="Masclaux F.G."/>
            <person name="Murat C."/>
            <person name="Morin E."/>
            <person name="Ndikumana S."/>
            <person name="Pagni M."/>
            <person name="Petitpierre D."/>
            <person name="Requena N."/>
            <person name="Rosikiewicz P."/>
            <person name="Riley R."/>
            <person name="Saito K."/>
            <person name="San Clemente H."/>
            <person name="Shapiro H."/>
            <person name="van Tuinen D."/>
            <person name="Becard G."/>
            <person name="Bonfante P."/>
            <person name="Paszkowski U."/>
            <person name="Shachar-Hill Y.Y."/>
            <person name="Tuskan G.A."/>
            <person name="Young P.W."/>
            <person name="Sanders I.R."/>
            <person name="Henrissat B."/>
            <person name="Rensing S.A."/>
            <person name="Grigoriev I.V."/>
            <person name="Corradi N."/>
            <person name="Roux C."/>
            <person name="Martin F."/>
        </authorList>
    </citation>
    <scope>NUCLEOTIDE SEQUENCE [LARGE SCALE GENOMIC DNA]</scope>
    <source>
        <strain evidence="2 3">DAOM 197198</strain>
    </source>
</reference>
<proteinExistence type="predicted"/>
<name>A0A2P4Q136_RHIID</name>
<keyword evidence="1" id="KW-0472">Membrane</keyword>
<keyword evidence="1" id="KW-1133">Transmembrane helix</keyword>
<dbReference type="EMBL" id="AUPC02000109">
    <property type="protein sequence ID" value="POG71340.1"/>
    <property type="molecule type" value="Genomic_DNA"/>
</dbReference>
<evidence type="ECO:0000256" key="1">
    <source>
        <dbReference type="SAM" id="Phobius"/>
    </source>
</evidence>
<keyword evidence="3" id="KW-1185">Reference proteome</keyword>
<gene>
    <name evidence="2" type="ORF">GLOIN_2v1606968</name>
</gene>
<accession>A0A2P4Q136</accession>
<feature type="transmembrane region" description="Helical" evidence="1">
    <location>
        <begin position="18"/>
        <end position="36"/>
    </location>
</feature>
<evidence type="ECO:0000313" key="2">
    <source>
        <dbReference type="EMBL" id="POG71340.1"/>
    </source>
</evidence>
<comment type="caution">
    <text evidence="2">The sequence shown here is derived from an EMBL/GenBank/DDBJ whole genome shotgun (WGS) entry which is preliminary data.</text>
</comment>
<keyword evidence="1" id="KW-0812">Transmembrane</keyword>
<organism evidence="2 3">
    <name type="scientific">Rhizophagus irregularis (strain DAOM 181602 / DAOM 197198 / MUCL 43194)</name>
    <name type="common">Arbuscular mycorrhizal fungus</name>
    <name type="synonym">Glomus intraradices</name>
    <dbReference type="NCBI Taxonomy" id="747089"/>
    <lineage>
        <taxon>Eukaryota</taxon>
        <taxon>Fungi</taxon>
        <taxon>Fungi incertae sedis</taxon>
        <taxon>Mucoromycota</taxon>
        <taxon>Glomeromycotina</taxon>
        <taxon>Glomeromycetes</taxon>
        <taxon>Glomerales</taxon>
        <taxon>Glomeraceae</taxon>
        <taxon>Rhizophagus</taxon>
    </lineage>
</organism>
<evidence type="ECO:0000313" key="3">
    <source>
        <dbReference type="Proteomes" id="UP000018888"/>
    </source>
</evidence>
<dbReference type="Proteomes" id="UP000018888">
    <property type="component" value="Unassembled WGS sequence"/>
</dbReference>
<dbReference type="AlphaFoldDB" id="A0A2P4Q136"/>